<name>A0A6M4AVB3_9SPHN</name>
<evidence type="ECO:0000256" key="2">
    <source>
        <dbReference type="ARBA" id="ARBA00007246"/>
    </source>
</evidence>
<dbReference type="PANTHER" id="PTHR38831">
    <property type="entry name" value="TYPE II SECRETION SYSTEM PROTEIN K"/>
    <property type="match status" value="1"/>
</dbReference>
<dbReference type="AlphaFoldDB" id="A0A6M4AVB3"/>
<dbReference type="InterPro" id="IPR049031">
    <property type="entry name" value="T2SSK_SAM-like_1st"/>
</dbReference>
<dbReference type="GO" id="GO:0005886">
    <property type="term" value="C:plasma membrane"/>
    <property type="evidence" value="ECO:0007669"/>
    <property type="project" value="UniProtKB-SubCell"/>
</dbReference>
<dbReference type="InterPro" id="IPR049179">
    <property type="entry name" value="T2SSK_SAM-like_2nd"/>
</dbReference>
<feature type="domain" description="T2SS protein K second SAM-like" evidence="11">
    <location>
        <begin position="222"/>
        <end position="286"/>
    </location>
</feature>
<dbReference type="Gene3D" id="1.10.40.60">
    <property type="entry name" value="EpsJ-like"/>
    <property type="match status" value="2"/>
</dbReference>
<gene>
    <name evidence="13" type="primary">gspK</name>
    <name evidence="13" type="ORF">GV829_07055</name>
</gene>
<dbReference type="Pfam" id="PF03934">
    <property type="entry name" value="T2SSK"/>
    <property type="match status" value="1"/>
</dbReference>
<keyword evidence="8" id="KW-1133">Transmembrane helix</keyword>
<evidence type="ECO:0000256" key="7">
    <source>
        <dbReference type="ARBA" id="ARBA00022927"/>
    </source>
</evidence>
<keyword evidence="5 10" id="KW-0997">Cell inner membrane</keyword>
<dbReference type="GO" id="GO:0009306">
    <property type="term" value="P:protein secretion"/>
    <property type="evidence" value="ECO:0007669"/>
    <property type="project" value="InterPro"/>
</dbReference>
<evidence type="ECO:0000256" key="6">
    <source>
        <dbReference type="ARBA" id="ARBA00022692"/>
    </source>
</evidence>
<evidence type="ECO:0000256" key="4">
    <source>
        <dbReference type="ARBA" id="ARBA00022475"/>
    </source>
</evidence>
<dbReference type="PIRSF" id="PIRSF002786">
    <property type="entry name" value="XcpX"/>
    <property type="match status" value="1"/>
</dbReference>
<evidence type="ECO:0000256" key="3">
    <source>
        <dbReference type="ARBA" id="ARBA00022448"/>
    </source>
</evidence>
<comment type="subcellular location">
    <subcellularLocation>
        <location evidence="1 10">Cell inner membrane</location>
    </subcellularLocation>
</comment>
<organism evidence="13 14">
    <name type="scientific">Sphingomonas lacunae</name>
    <dbReference type="NCBI Taxonomy" id="2698828"/>
    <lineage>
        <taxon>Bacteria</taxon>
        <taxon>Pseudomonadati</taxon>
        <taxon>Pseudomonadota</taxon>
        <taxon>Alphaproteobacteria</taxon>
        <taxon>Sphingomonadales</taxon>
        <taxon>Sphingomonadaceae</taxon>
        <taxon>Sphingomonas</taxon>
    </lineage>
</organism>
<keyword evidence="6" id="KW-0812">Transmembrane</keyword>
<dbReference type="Gene3D" id="3.30.1300.30">
    <property type="entry name" value="GSPII I/J protein-like"/>
    <property type="match status" value="1"/>
</dbReference>
<dbReference type="RefSeq" id="WP_169945286.1">
    <property type="nucleotide sequence ID" value="NZ_CP053015.1"/>
</dbReference>
<dbReference type="PANTHER" id="PTHR38831:SF1">
    <property type="entry name" value="TYPE II SECRETION SYSTEM PROTEIN K-RELATED"/>
    <property type="match status" value="1"/>
</dbReference>
<keyword evidence="3 10" id="KW-0813">Transport</keyword>
<keyword evidence="14" id="KW-1185">Reference proteome</keyword>
<sequence length="331" mass="35090">MSHTAPHREQGAALLTVLLLVAVMAVISATAIERLTLATRLAASASAIEQARHYHLAAEALALRRIDQLVKGKSQVTLEGDWLGKPFILPLPGGGSAELTLTDGGNCFNLNSLVADSTVGGSAQRALALEQFIALMQAVSIDRAQADRIAASAADWIDADQNAVALGAEDAAYAVSATPYRTADRAMSDAAELRAVAGVTKQNWSRLRPWVCALPTSELSPVNVNTLLPEQAPLLMMLMPTRLTPAQARAHLASRPTGGYGSLNRFWAGPALAGQQPGGEAAAQVKLVTRWFRLQTRVRIGNNMTVSESLIDAGAPETPPKVIRRLEGIDQ</sequence>
<evidence type="ECO:0000313" key="13">
    <source>
        <dbReference type="EMBL" id="QJQ32242.1"/>
    </source>
</evidence>
<evidence type="ECO:0000259" key="11">
    <source>
        <dbReference type="Pfam" id="PF03934"/>
    </source>
</evidence>
<reference evidence="13 14" key="1">
    <citation type="submission" date="2020-01" db="EMBL/GenBank/DDBJ databases">
        <title>Sphingomonas sp. strain CSW-10.</title>
        <authorList>
            <person name="Chen W.-M."/>
        </authorList>
    </citation>
    <scope>NUCLEOTIDE SEQUENCE [LARGE SCALE GENOMIC DNA]</scope>
    <source>
        <strain evidence="13 14">CSW-10</strain>
    </source>
</reference>
<dbReference type="Pfam" id="PF21687">
    <property type="entry name" value="T2SSK_1st"/>
    <property type="match status" value="1"/>
</dbReference>
<evidence type="ECO:0000259" key="12">
    <source>
        <dbReference type="Pfam" id="PF21687"/>
    </source>
</evidence>
<dbReference type="InterPro" id="IPR045584">
    <property type="entry name" value="Pilin-like"/>
</dbReference>
<keyword evidence="9 10" id="KW-0472">Membrane</keyword>
<evidence type="ECO:0000256" key="1">
    <source>
        <dbReference type="ARBA" id="ARBA00004533"/>
    </source>
</evidence>
<evidence type="ECO:0000256" key="10">
    <source>
        <dbReference type="PIRNR" id="PIRNR002786"/>
    </source>
</evidence>
<dbReference type="SUPFAM" id="SSF158544">
    <property type="entry name" value="GspK insert domain-like"/>
    <property type="match status" value="2"/>
</dbReference>
<dbReference type="NCBIfam" id="NF037980">
    <property type="entry name" value="T2SS_GspK"/>
    <property type="match status" value="1"/>
</dbReference>
<evidence type="ECO:0000313" key="14">
    <source>
        <dbReference type="Proteomes" id="UP000503018"/>
    </source>
</evidence>
<evidence type="ECO:0000256" key="9">
    <source>
        <dbReference type="ARBA" id="ARBA00023136"/>
    </source>
</evidence>
<keyword evidence="7" id="KW-0653">Protein transport</keyword>
<proteinExistence type="inferred from homology"/>
<dbReference type="InterPro" id="IPR038072">
    <property type="entry name" value="GspK_central_sf"/>
</dbReference>
<dbReference type="KEGG" id="slan:GV829_07055"/>
<comment type="similarity">
    <text evidence="2 10">Belongs to the GSP K family.</text>
</comment>
<protein>
    <recommendedName>
        <fullName evidence="10">Type II secretion system protein K</fullName>
    </recommendedName>
</protein>
<feature type="domain" description="T2SS protein K first SAM-like" evidence="12">
    <location>
        <begin position="106"/>
        <end position="216"/>
    </location>
</feature>
<evidence type="ECO:0000256" key="5">
    <source>
        <dbReference type="ARBA" id="ARBA00022519"/>
    </source>
</evidence>
<keyword evidence="4 10" id="KW-1003">Cell membrane</keyword>
<dbReference type="SUPFAM" id="SSF54523">
    <property type="entry name" value="Pili subunits"/>
    <property type="match status" value="1"/>
</dbReference>
<dbReference type="EMBL" id="CP053015">
    <property type="protein sequence ID" value="QJQ32242.1"/>
    <property type="molecule type" value="Genomic_DNA"/>
</dbReference>
<dbReference type="InterPro" id="IPR005628">
    <property type="entry name" value="GspK"/>
</dbReference>
<accession>A0A6M4AVB3</accession>
<dbReference type="Proteomes" id="UP000503018">
    <property type="component" value="Chromosome"/>
</dbReference>
<evidence type="ECO:0000256" key="8">
    <source>
        <dbReference type="ARBA" id="ARBA00022989"/>
    </source>
</evidence>